<organism evidence="1">
    <name type="scientific">Rhizophora mucronata</name>
    <name type="common">Asiatic mangrove</name>
    <dbReference type="NCBI Taxonomy" id="61149"/>
    <lineage>
        <taxon>Eukaryota</taxon>
        <taxon>Viridiplantae</taxon>
        <taxon>Streptophyta</taxon>
        <taxon>Embryophyta</taxon>
        <taxon>Tracheophyta</taxon>
        <taxon>Spermatophyta</taxon>
        <taxon>Magnoliopsida</taxon>
        <taxon>eudicotyledons</taxon>
        <taxon>Gunneridae</taxon>
        <taxon>Pentapetalae</taxon>
        <taxon>rosids</taxon>
        <taxon>fabids</taxon>
        <taxon>Malpighiales</taxon>
        <taxon>Rhizophoraceae</taxon>
        <taxon>Rhizophora</taxon>
    </lineage>
</organism>
<accession>A0A2P2NL36</accession>
<sequence>MDICSQVFQNILQDPKTPFVDIFSSESGQLETSMCIPVLLVILILKCRTETSQQHTQTH</sequence>
<dbReference type="EMBL" id="GGEC01062636">
    <property type="protein sequence ID" value="MBX43120.1"/>
    <property type="molecule type" value="Transcribed_RNA"/>
</dbReference>
<evidence type="ECO:0000313" key="1">
    <source>
        <dbReference type="EMBL" id="MBX43120.1"/>
    </source>
</evidence>
<reference evidence="1" key="1">
    <citation type="submission" date="2018-02" db="EMBL/GenBank/DDBJ databases">
        <title>Rhizophora mucronata_Transcriptome.</title>
        <authorList>
            <person name="Meera S.P."/>
            <person name="Sreeshan A."/>
            <person name="Augustine A."/>
        </authorList>
    </citation>
    <scope>NUCLEOTIDE SEQUENCE</scope>
    <source>
        <tissue evidence="1">Leaf</tissue>
    </source>
</reference>
<proteinExistence type="predicted"/>
<name>A0A2P2NL36_RHIMU</name>
<dbReference type="AlphaFoldDB" id="A0A2P2NL36"/>
<protein>
    <submittedName>
        <fullName evidence="1">Uncharacterized protein</fullName>
    </submittedName>
</protein>